<evidence type="ECO:0000313" key="1">
    <source>
        <dbReference type="EMBL" id="KAK3072004.1"/>
    </source>
</evidence>
<feature type="non-terminal residue" evidence="1">
    <location>
        <position position="357"/>
    </location>
</feature>
<reference evidence="1" key="1">
    <citation type="submission" date="2024-09" db="EMBL/GenBank/DDBJ databases">
        <title>Black Yeasts Isolated from many extreme environments.</title>
        <authorList>
            <person name="Coleine C."/>
            <person name="Stajich J.E."/>
            <person name="Selbmann L."/>
        </authorList>
    </citation>
    <scope>NUCLEOTIDE SEQUENCE</scope>
    <source>
        <strain evidence="1">CCFEE 5737</strain>
    </source>
</reference>
<evidence type="ECO:0000313" key="2">
    <source>
        <dbReference type="Proteomes" id="UP001186974"/>
    </source>
</evidence>
<sequence>MDLTQTSQELQKIVAFEDVFNRIFKLIDAEGGLVEGGIVVQDSLALLANLVRHNRTNQDLFRETGCVRRLSQLLRPPPGGAQSFDAQHAISMWGFLAVLRLFLVQGSPGTQLNQDVFSKHGILQQVLDLAFGRDAPVNIRAEALYTCADMIRGNSKLQVGFAQHQVESATPAETSQNGKSVNGTRKVYVIDALLDLALSASSVSLFDARYAACECIKAYMYRHDQIRLHFLERAIEGHKNGDVTTNALTVLVRGSEGTDPYVMWFATVLILHLLYDDPKAKDTLMSVVEGDESSGEEVITCVQAAAGNLVAAIQRGDDERVTVAYLMLLCGWLFESADAVNDFLNEGSILQILIQTA</sequence>
<dbReference type="EMBL" id="JAWDJW010004772">
    <property type="protein sequence ID" value="KAK3072004.1"/>
    <property type="molecule type" value="Genomic_DNA"/>
</dbReference>
<proteinExistence type="predicted"/>
<organism evidence="1 2">
    <name type="scientific">Coniosporium uncinatum</name>
    <dbReference type="NCBI Taxonomy" id="93489"/>
    <lineage>
        <taxon>Eukaryota</taxon>
        <taxon>Fungi</taxon>
        <taxon>Dikarya</taxon>
        <taxon>Ascomycota</taxon>
        <taxon>Pezizomycotina</taxon>
        <taxon>Dothideomycetes</taxon>
        <taxon>Dothideomycetes incertae sedis</taxon>
        <taxon>Coniosporium</taxon>
    </lineage>
</organism>
<name>A0ACC3DGR9_9PEZI</name>
<protein>
    <submittedName>
        <fullName evidence="1">Uncharacterized protein</fullName>
    </submittedName>
</protein>
<accession>A0ACC3DGR9</accession>
<comment type="caution">
    <text evidence="1">The sequence shown here is derived from an EMBL/GenBank/DDBJ whole genome shotgun (WGS) entry which is preliminary data.</text>
</comment>
<dbReference type="Proteomes" id="UP001186974">
    <property type="component" value="Unassembled WGS sequence"/>
</dbReference>
<keyword evidence="2" id="KW-1185">Reference proteome</keyword>
<gene>
    <name evidence="1" type="ORF">LTS18_014729</name>
</gene>